<reference evidence="1 2" key="1">
    <citation type="submission" date="2017-10" db="EMBL/GenBank/DDBJ databases">
        <title>A large-scale comparative metagenomic study reveals the eutrophication-driven functional interactions in six Microcystis-epibionts communities.</title>
        <authorList>
            <person name="Li Q."/>
            <person name="Lin F."/>
        </authorList>
    </citation>
    <scope>NUCLEOTIDE SEQUENCE [LARGE SCALE GENOMIC DNA]</scope>
    <source>
        <strain evidence="1">TW10</strain>
    </source>
</reference>
<accession>A0A3E0M8K1</accession>
<organism evidence="1 2">
    <name type="scientific">Microcystis wesenbergii TW10</name>
    <dbReference type="NCBI Taxonomy" id="2060474"/>
    <lineage>
        <taxon>Bacteria</taxon>
        <taxon>Bacillati</taxon>
        <taxon>Cyanobacteriota</taxon>
        <taxon>Cyanophyceae</taxon>
        <taxon>Oscillatoriophycideae</taxon>
        <taxon>Chroococcales</taxon>
        <taxon>Microcystaceae</taxon>
        <taxon>Microcystis</taxon>
    </lineage>
</organism>
<gene>
    <name evidence="1" type="ORF">DWQ51_04030</name>
</gene>
<evidence type="ECO:0000313" key="1">
    <source>
        <dbReference type="EMBL" id="REJ56089.1"/>
    </source>
</evidence>
<sequence length="101" mass="11634">MVRRCQTRHLSCVAGRDLDKFAGSCPYRDFQKPASRKGKQSKAVLLGRGFKPIFFDENRKLTEGGNLTMLKSLRLDREDFLAIIKLSRIDTLVSIEHFLLY</sequence>
<dbReference type="Proteomes" id="UP000257002">
    <property type="component" value="Unassembled WGS sequence"/>
</dbReference>
<dbReference type="AlphaFoldDB" id="A0A3E0M8K1"/>
<comment type="caution">
    <text evidence="1">The sequence shown here is derived from an EMBL/GenBank/DDBJ whole genome shotgun (WGS) entry which is preliminary data.</text>
</comment>
<proteinExistence type="predicted"/>
<protein>
    <submittedName>
        <fullName evidence="1">Uncharacterized protein</fullName>
    </submittedName>
</protein>
<evidence type="ECO:0000313" key="2">
    <source>
        <dbReference type="Proteomes" id="UP000257002"/>
    </source>
</evidence>
<dbReference type="EMBL" id="QQWD01000003">
    <property type="protein sequence ID" value="REJ56089.1"/>
    <property type="molecule type" value="Genomic_DNA"/>
</dbReference>
<name>A0A3E0M8K1_9CHRO</name>